<gene>
    <name evidence="1" type="ORF">CEXT_136281</name>
</gene>
<comment type="caution">
    <text evidence="1">The sequence shown here is derived from an EMBL/GenBank/DDBJ whole genome shotgun (WGS) entry which is preliminary data.</text>
</comment>
<name>A0AAV4VI90_CAEEX</name>
<keyword evidence="2" id="KW-1185">Reference proteome</keyword>
<sequence>MFDVRSLRAWLCVVGKASATSPVTSNRLANCRIDGFASLSQLLADCVPYRCPGNGLVKFLLLWLVLFARGIITSREKRNVDSKISGTVCVPSEAS</sequence>
<accession>A0AAV4VI90</accession>
<protein>
    <recommendedName>
        <fullName evidence="3">Secreted protein</fullName>
    </recommendedName>
</protein>
<dbReference type="AlphaFoldDB" id="A0AAV4VI90"/>
<proteinExistence type="predicted"/>
<evidence type="ECO:0000313" key="2">
    <source>
        <dbReference type="Proteomes" id="UP001054945"/>
    </source>
</evidence>
<evidence type="ECO:0000313" key="1">
    <source>
        <dbReference type="EMBL" id="GIY70072.1"/>
    </source>
</evidence>
<reference evidence="1 2" key="1">
    <citation type="submission" date="2021-06" db="EMBL/GenBank/DDBJ databases">
        <title>Caerostris extrusa draft genome.</title>
        <authorList>
            <person name="Kono N."/>
            <person name="Arakawa K."/>
        </authorList>
    </citation>
    <scope>NUCLEOTIDE SEQUENCE [LARGE SCALE GENOMIC DNA]</scope>
</reference>
<dbReference type="EMBL" id="BPLR01014619">
    <property type="protein sequence ID" value="GIY70072.1"/>
    <property type="molecule type" value="Genomic_DNA"/>
</dbReference>
<organism evidence="1 2">
    <name type="scientific">Caerostris extrusa</name>
    <name type="common">Bark spider</name>
    <name type="synonym">Caerostris bankana</name>
    <dbReference type="NCBI Taxonomy" id="172846"/>
    <lineage>
        <taxon>Eukaryota</taxon>
        <taxon>Metazoa</taxon>
        <taxon>Ecdysozoa</taxon>
        <taxon>Arthropoda</taxon>
        <taxon>Chelicerata</taxon>
        <taxon>Arachnida</taxon>
        <taxon>Araneae</taxon>
        <taxon>Araneomorphae</taxon>
        <taxon>Entelegynae</taxon>
        <taxon>Araneoidea</taxon>
        <taxon>Araneidae</taxon>
        <taxon>Caerostris</taxon>
    </lineage>
</organism>
<evidence type="ECO:0008006" key="3">
    <source>
        <dbReference type="Google" id="ProtNLM"/>
    </source>
</evidence>
<dbReference type="Proteomes" id="UP001054945">
    <property type="component" value="Unassembled WGS sequence"/>
</dbReference>